<dbReference type="InterPro" id="IPR036322">
    <property type="entry name" value="WD40_repeat_dom_sf"/>
</dbReference>
<dbReference type="SUPFAM" id="SSF50978">
    <property type="entry name" value="WD40 repeat-like"/>
    <property type="match status" value="1"/>
</dbReference>
<protein>
    <submittedName>
        <fullName evidence="4">ARAD1C20196p</fullName>
    </submittedName>
</protein>
<dbReference type="InterPro" id="IPR015943">
    <property type="entry name" value="WD40/YVTN_repeat-like_dom_sf"/>
</dbReference>
<dbReference type="PhylomeDB" id="A0A060T1X7"/>
<evidence type="ECO:0000313" key="4">
    <source>
        <dbReference type="EMBL" id="CDP34774.1"/>
    </source>
</evidence>
<sequence length="365" mass="40401">MNTHKGITTSSKDKYTLLSAEFNQDQGCFAISHDGGFRVYSTDPMEIRVQRDFNDGGIGIAKMLHRTNYLGLVGGGRNPKFPQNKLVIWDDLKHKPTLSLEFVSPILNVLLSRTHIIAVLKNKVFVYAFSSPPTRIAAYETTDNPYGVAAMAGNVLAFPSRTEGQIQIVNLGGTGDGSGDRRNLVSIVRAHKSPIRCLALTDNGSICASASDQGTIIRLFSTANTALLHEFRRGLDRAVIYSMAFSRSSNRLAVLSDKNTLHVFDSSPAIQSSNRRHVLSNVPLLPSYFSSEWSFASTRVNGTRGSVGWSSEDSVVILWVSDQCRWEKYDIVEREPSPGDRNGPPQPKWELVREAWRGFDGLSYD</sequence>
<dbReference type="PANTHER" id="PTHR11227">
    <property type="entry name" value="WD-REPEAT PROTEIN INTERACTING WITH PHOSPHOINOSIDES WIPI -RELATED"/>
    <property type="match status" value="1"/>
</dbReference>
<keyword evidence="2" id="KW-0677">Repeat</keyword>
<proteinExistence type="inferred from homology"/>
<reference evidence="4" key="2">
    <citation type="submission" date="2014-06" db="EMBL/GenBank/DDBJ databases">
        <title>The complete genome of Blastobotrys (Arxula) adeninivorans LS3 - a yeast of biotechnological interest.</title>
        <authorList>
            <person name="Kunze G."/>
            <person name="Gaillardin C."/>
            <person name="Czernicka M."/>
            <person name="Durrens P."/>
            <person name="Martin T."/>
            <person name="Boer E."/>
            <person name="Gabaldon T."/>
            <person name="Cruz J."/>
            <person name="Talla E."/>
            <person name="Marck C."/>
            <person name="Goffeau A."/>
            <person name="Barbe V."/>
            <person name="Baret P."/>
            <person name="Baronian K."/>
            <person name="Beier S."/>
            <person name="Bleykasten C."/>
            <person name="Bode R."/>
            <person name="Casaregola S."/>
            <person name="Despons L."/>
            <person name="Fairhead C."/>
            <person name="Giersberg M."/>
            <person name="Gierski P."/>
            <person name="Hahnel U."/>
            <person name="Hartmann A."/>
            <person name="Jankowska D."/>
            <person name="Jubin C."/>
            <person name="Jung P."/>
            <person name="Lafontaine I."/>
            <person name="Leh-Louis V."/>
            <person name="Lemaire M."/>
            <person name="Marcet-Houben M."/>
            <person name="Mascher M."/>
            <person name="Morel G."/>
            <person name="Richard G.-F."/>
            <person name="Riechen J."/>
            <person name="Sacerdot C."/>
            <person name="Sarkar A."/>
            <person name="Savel G."/>
            <person name="Schacherer J."/>
            <person name="Sherman D."/>
            <person name="Straub M.-L."/>
            <person name="Stein N."/>
            <person name="Thierry A."/>
            <person name="Trautwein-Schult A."/>
            <person name="Westhof E."/>
            <person name="Worch S."/>
            <person name="Dujon B."/>
            <person name="Souciet J.-L."/>
            <person name="Wincker P."/>
            <person name="Scholz U."/>
            <person name="Neuveglise N."/>
        </authorList>
    </citation>
    <scope>NUCLEOTIDE SEQUENCE</scope>
    <source>
        <strain evidence="4">LS3</strain>
    </source>
</reference>
<organism evidence="4">
    <name type="scientific">Blastobotrys adeninivorans</name>
    <name type="common">Yeast</name>
    <name type="synonym">Arxula adeninivorans</name>
    <dbReference type="NCBI Taxonomy" id="409370"/>
    <lineage>
        <taxon>Eukaryota</taxon>
        <taxon>Fungi</taxon>
        <taxon>Dikarya</taxon>
        <taxon>Ascomycota</taxon>
        <taxon>Saccharomycotina</taxon>
        <taxon>Dipodascomycetes</taxon>
        <taxon>Dipodascales</taxon>
        <taxon>Trichomonascaceae</taxon>
        <taxon>Blastobotrys</taxon>
    </lineage>
</organism>
<dbReference type="Pfam" id="PF21032">
    <property type="entry name" value="PROPPIN"/>
    <property type="match status" value="1"/>
</dbReference>
<dbReference type="InterPro" id="IPR048720">
    <property type="entry name" value="PROPPIN"/>
</dbReference>
<evidence type="ECO:0000256" key="2">
    <source>
        <dbReference type="ARBA" id="ARBA00022737"/>
    </source>
</evidence>
<dbReference type="EMBL" id="HG937693">
    <property type="protein sequence ID" value="CDP34774.1"/>
    <property type="molecule type" value="Genomic_DNA"/>
</dbReference>
<dbReference type="GO" id="GO:0005737">
    <property type="term" value="C:cytoplasm"/>
    <property type="evidence" value="ECO:0007669"/>
    <property type="project" value="UniProtKB-ARBA"/>
</dbReference>
<gene>
    <name evidence="4" type="ORF">GNLVRS02_ARAD1C20196g</name>
</gene>
<dbReference type="AlphaFoldDB" id="A0A060T1X7"/>
<evidence type="ECO:0000256" key="3">
    <source>
        <dbReference type="ARBA" id="ARBA00025740"/>
    </source>
</evidence>
<dbReference type="SMART" id="SM00320">
    <property type="entry name" value="WD40"/>
    <property type="match status" value="3"/>
</dbReference>
<evidence type="ECO:0000256" key="1">
    <source>
        <dbReference type="ARBA" id="ARBA00022574"/>
    </source>
</evidence>
<dbReference type="Gene3D" id="2.130.10.10">
    <property type="entry name" value="YVTN repeat-like/Quinoprotein amine dehydrogenase"/>
    <property type="match status" value="1"/>
</dbReference>
<dbReference type="InterPro" id="IPR001680">
    <property type="entry name" value="WD40_rpt"/>
</dbReference>
<accession>A0A060T1X7</accession>
<comment type="similarity">
    <text evidence="3">Belongs to the WD repeat PROPPIN family.</text>
</comment>
<name>A0A060T1X7_BLAAD</name>
<keyword evidence="1" id="KW-0853">WD repeat</keyword>
<reference evidence="4" key="1">
    <citation type="submission" date="2014-02" db="EMBL/GenBank/DDBJ databases">
        <authorList>
            <person name="Genoscope - CEA"/>
        </authorList>
    </citation>
    <scope>NUCLEOTIDE SEQUENCE</scope>
    <source>
        <strain evidence="4">LS3</strain>
    </source>
</reference>